<organism evidence="2 3">
    <name type="scientific">Paenibacillus dokdonensis</name>
    <dbReference type="NCBI Taxonomy" id="2567944"/>
    <lineage>
        <taxon>Bacteria</taxon>
        <taxon>Bacillati</taxon>
        <taxon>Bacillota</taxon>
        <taxon>Bacilli</taxon>
        <taxon>Bacillales</taxon>
        <taxon>Paenibacillaceae</taxon>
        <taxon>Paenibacillus</taxon>
    </lineage>
</organism>
<evidence type="ECO:0000256" key="1">
    <source>
        <dbReference type="SAM" id="Phobius"/>
    </source>
</evidence>
<dbReference type="PANTHER" id="PTHR37305:SF1">
    <property type="entry name" value="MEMBRANE PROTEIN"/>
    <property type="match status" value="1"/>
</dbReference>
<feature type="transmembrane region" description="Helical" evidence="1">
    <location>
        <begin position="44"/>
        <end position="64"/>
    </location>
</feature>
<comment type="caution">
    <text evidence="2">The sequence shown here is derived from an EMBL/GenBank/DDBJ whole genome shotgun (WGS) entry which is preliminary data.</text>
</comment>
<keyword evidence="1" id="KW-0472">Membrane</keyword>
<sequence>MAGDAGAVAANGRQPQSGGSFCGDDDLMIALLHSEWERLWKRKIAWIFLIAIPLIILATSKYYIGHNLVVPPGGPEHTTAENFPVMAMIEQLIVVFNVLGLVLLTLSFTEEYRSGQLRMIMLRSYSSTQLFWAKWIAFALLMALFFIIYLLFAVMAGYAFFKSSPQQILFYYDHTVPSGDMILYTLRYYGMAYATVMGTASVFIAIGVISRSSTAAIGLGMGYLLCSLAFPLIYEMSNRVLGLGLPGVLKYLSLTEIQFSGIAVMLSNAKALQGLHLGLWMICILVVYAAVFMAAARLIFTKSDRWI</sequence>
<feature type="transmembrane region" description="Helical" evidence="1">
    <location>
        <begin position="188"/>
        <end position="209"/>
    </location>
</feature>
<evidence type="ECO:0000313" key="3">
    <source>
        <dbReference type="Proteomes" id="UP001344632"/>
    </source>
</evidence>
<proteinExistence type="predicted"/>
<dbReference type="Pfam" id="PF12730">
    <property type="entry name" value="ABC2_membrane_4"/>
    <property type="match status" value="1"/>
</dbReference>
<feature type="transmembrane region" description="Helical" evidence="1">
    <location>
        <begin position="84"/>
        <end position="109"/>
    </location>
</feature>
<name>A0ABU6GS89_9BACL</name>
<evidence type="ECO:0000313" key="2">
    <source>
        <dbReference type="EMBL" id="MEC0242278.1"/>
    </source>
</evidence>
<keyword evidence="3" id="KW-1185">Reference proteome</keyword>
<feature type="transmembrane region" description="Helical" evidence="1">
    <location>
        <begin position="277"/>
        <end position="300"/>
    </location>
</feature>
<protein>
    <submittedName>
        <fullName evidence="2">ABC transporter permease</fullName>
    </submittedName>
</protein>
<feature type="transmembrane region" description="Helical" evidence="1">
    <location>
        <begin position="130"/>
        <end position="161"/>
    </location>
</feature>
<gene>
    <name evidence="2" type="ORF">P4H66_20950</name>
</gene>
<accession>A0ABU6GS89</accession>
<dbReference type="EMBL" id="JARLKZ010000016">
    <property type="protein sequence ID" value="MEC0242278.1"/>
    <property type="molecule type" value="Genomic_DNA"/>
</dbReference>
<dbReference type="RefSeq" id="WP_326090049.1">
    <property type="nucleotide sequence ID" value="NZ_JARLKZ010000016.1"/>
</dbReference>
<dbReference type="PANTHER" id="PTHR37305">
    <property type="entry name" value="INTEGRAL MEMBRANE PROTEIN-RELATED"/>
    <property type="match status" value="1"/>
</dbReference>
<reference evidence="2 3" key="1">
    <citation type="submission" date="2023-03" db="EMBL/GenBank/DDBJ databases">
        <title>Bacillus Genome Sequencing.</title>
        <authorList>
            <person name="Dunlap C."/>
        </authorList>
    </citation>
    <scope>NUCLEOTIDE SEQUENCE [LARGE SCALE GENOMIC DNA]</scope>
    <source>
        <strain evidence="2 3">BD-525</strain>
    </source>
</reference>
<dbReference type="Proteomes" id="UP001344632">
    <property type="component" value="Unassembled WGS sequence"/>
</dbReference>
<feature type="transmembrane region" description="Helical" evidence="1">
    <location>
        <begin position="216"/>
        <end position="234"/>
    </location>
</feature>
<keyword evidence="1" id="KW-0812">Transmembrane</keyword>
<keyword evidence="1" id="KW-1133">Transmembrane helix</keyword>